<protein>
    <submittedName>
        <fullName evidence="1">Uncharacterized protein</fullName>
    </submittedName>
</protein>
<accession>A0A4Y2KSE9</accession>
<evidence type="ECO:0000313" key="1">
    <source>
        <dbReference type="EMBL" id="GBN05474.1"/>
    </source>
</evidence>
<gene>
    <name evidence="1" type="ORF">AVEN_240465_1</name>
</gene>
<evidence type="ECO:0000313" key="2">
    <source>
        <dbReference type="Proteomes" id="UP000499080"/>
    </source>
</evidence>
<name>A0A4Y2KSE9_ARAVE</name>
<dbReference type="EMBL" id="BGPR01004971">
    <property type="protein sequence ID" value="GBN05474.1"/>
    <property type="molecule type" value="Genomic_DNA"/>
</dbReference>
<dbReference type="AlphaFoldDB" id="A0A4Y2KSE9"/>
<reference evidence="1 2" key="1">
    <citation type="journal article" date="2019" name="Sci. Rep.">
        <title>Orb-weaving spider Araneus ventricosus genome elucidates the spidroin gene catalogue.</title>
        <authorList>
            <person name="Kono N."/>
            <person name="Nakamura H."/>
            <person name="Ohtoshi R."/>
            <person name="Moran D.A.P."/>
            <person name="Shinohara A."/>
            <person name="Yoshida Y."/>
            <person name="Fujiwara M."/>
            <person name="Mori M."/>
            <person name="Tomita M."/>
            <person name="Arakawa K."/>
        </authorList>
    </citation>
    <scope>NUCLEOTIDE SEQUENCE [LARGE SCALE GENOMIC DNA]</scope>
</reference>
<comment type="caution">
    <text evidence="1">The sequence shown here is derived from an EMBL/GenBank/DDBJ whole genome shotgun (WGS) entry which is preliminary data.</text>
</comment>
<dbReference type="Proteomes" id="UP000499080">
    <property type="component" value="Unassembled WGS sequence"/>
</dbReference>
<sequence>MLSSDGLFLSTIVSKEHPHSQRIYEISLPHRFQPQNDRNDRGVTKRTLTSAWKNLCSESVVEYDIEESETVPCGAYNQRVFVFGEDQETGGG</sequence>
<proteinExistence type="predicted"/>
<organism evidence="1 2">
    <name type="scientific">Araneus ventricosus</name>
    <name type="common">Orbweaver spider</name>
    <name type="synonym">Epeira ventricosa</name>
    <dbReference type="NCBI Taxonomy" id="182803"/>
    <lineage>
        <taxon>Eukaryota</taxon>
        <taxon>Metazoa</taxon>
        <taxon>Ecdysozoa</taxon>
        <taxon>Arthropoda</taxon>
        <taxon>Chelicerata</taxon>
        <taxon>Arachnida</taxon>
        <taxon>Araneae</taxon>
        <taxon>Araneomorphae</taxon>
        <taxon>Entelegynae</taxon>
        <taxon>Araneoidea</taxon>
        <taxon>Araneidae</taxon>
        <taxon>Araneus</taxon>
    </lineage>
</organism>
<keyword evidence="2" id="KW-1185">Reference proteome</keyword>